<dbReference type="PROSITE" id="PS00662">
    <property type="entry name" value="T2SP_E"/>
    <property type="match status" value="1"/>
</dbReference>
<dbReference type="InterPro" id="IPR027417">
    <property type="entry name" value="P-loop_NTPase"/>
</dbReference>
<protein>
    <submittedName>
        <fullName evidence="3">Type IV pilus twitching motility protein PilT</fullName>
    </submittedName>
</protein>
<dbReference type="InterPro" id="IPR006321">
    <property type="entry name" value="PilT/PilU"/>
</dbReference>
<dbReference type="PANTHER" id="PTHR30486">
    <property type="entry name" value="TWITCHING MOTILITY PROTEIN PILT"/>
    <property type="match status" value="1"/>
</dbReference>
<accession>A0AA43XJW4</accession>
<dbReference type="EMBL" id="SUMG01000002">
    <property type="protein sequence ID" value="NBG87534.1"/>
    <property type="molecule type" value="Genomic_DNA"/>
</dbReference>
<dbReference type="NCBIfam" id="TIGR01420">
    <property type="entry name" value="pilT_fam"/>
    <property type="match status" value="1"/>
</dbReference>
<name>A0AA43XJW4_9CLOT</name>
<organism evidence="3 4">
    <name type="scientific">Isachenkonia alkalipeptolytica</name>
    <dbReference type="NCBI Taxonomy" id="2565777"/>
    <lineage>
        <taxon>Bacteria</taxon>
        <taxon>Bacillati</taxon>
        <taxon>Bacillota</taxon>
        <taxon>Clostridia</taxon>
        <taxon>Eubacteriales</taxon>
        <taxon>Clostridiaceae</taxon>
        <taxon>Isachenkonia</taxon>
    </lineage>
</organism>
<dbReference type="SUPFAM" id="SSF52540">
    <property type="entry name" value="P-loop containing nucleoside triphosphate hydrolases"/>
    <property type="match status" value="1"/>
</dbReference>
<reference evidence="3 4" key="1">
    <citation type="submission" date="2019-04" db="EMBL/GenBank/DDBJ databases">
        <title>Isachenkonia alkalipeptolytica gen. nov. sp. nov. a new anaerobic, alkiliphilic organothrophic bacterium capable to reduce synthesized ferrihydrite isolated from a soda lake.</title>
        <authorList>
            <person name="Toshchakov S.V."/>
            <person name="Zavarzina D.G."/>
            <person name="Zhilina T.N."/>
            <person name="Kostrikina N.A."/>
            <person name="Kublanov I.V."/>
        </authorList>
    </citation>
    <scope>NUCLEOTIDE SEQUENCE [LARGE SCALE GENOMIC DNA]</scope>
    <source>
        <strain evidence="3 4">Z-1701</strain>
    </source>
</reference>
<evidence type="ECO:0000313" key="3">
    <source>
        <dbReference type="EMBL" id="NBG87534.1"/>
    </source>
</evidence>
<dbReference type="InterPro" id="IPR050921">
    <property type="entry name" value="T4SS_GSP_E_ATPase"/>
</dbReference>
<proteinExistence type="inferred from homology"/>
<evidence type="ECO:0000259" key="2">
    <source>
        <dbReference type="PROSITE" id="PS00662"/>
    </source>
</evidence>
<dbReference type="InterPro" id="IPR001482">
    <property type="entry name" value="T2SS/T4SS_dom"/>
</dbReference>
<sequence>MDINEMLKTVMFKGASDLHITVGLRPMIRVNGELLESEFPVLGPEDTKELVYQILKERHKNTLEEKGEVDLSYTYPGLSRFRINAYRQRGSYAMALRAIPMEIPDIEDLYLPEVLRTLANKRRGIILVTGPTGSGKSTTLAAMINHINKTRKEHIVTLEDPIEYLHRHNRSIINQREIGGDTENFANSLRASLRQDPDVILVGEMRDLETIATALTAAETGHLVLATLHTIGAAKTIDRVIDVFPPHQQQQVRVQLSGVIEGIISQQLLQTADGQARRAALEIMVATPAIRNLIREGKSHQIQTSIQTGAKLGMETMDKSLINLYNRGLITKENLYKYCVDPDTIKRYVPV</sequence>
<dbReference type="CDD" id="cd01131">
    <property type="entry name" value="PilT"/>
    <property type="match status" value="1"/>
</dbReference>
<feature type="domain" description="Bacterial type II secretion system protein E" evidence="2">
    <location>
        <begin position="193"/>
        <end position="207"/>
    </location>
</feature>
<gene>
    <name evidence="3" type="ORF">ISALK_03385</name>
</gene>
<evidence type="ECO:0000313" key="4">
    <source>
        <dbReference type="Proteomes" id="UP000449710"/>
    </source>
</evidence>
<dbReference type="SMART" id="SM00382">
    <property type="entry name" value="AAA"/>
    <property type="match status" value="1"/>
</dbReference>
<keyword evidence="4" id="KW-1185">Reference proteome</keyword>
<dbReference type="InterPro" id="IPR003593">
    <property type="entry name" value="AAA+_ATPase"/>
</dbReference>
<dbReference type="GO" id="GO:0016887">
    <property type="term" value="F:ATP hydrolysis activity"/>
    <property type="evidence" value="ECO:0007669"/>
    <property type="project" value="InterPro"/>
</dbReference>
<dbReference type="Gene3D" id="3.40.50.300">
    <property type="entry name" value="P-loop containing nucleotide triphosphate hydrolases"/>
    <property type="match status" value="1"/>
</dbReference>
<dbReference type="Pfam" id="PF00437">
    <property type="entry name" value="T2SSE"/>
    <property type="match status" value="1"/>
</dbReference>
<dbReference type="AlphaFoldDB" id="A0AA43XJW4"/>
<dbReference type="GO" id="GO:0005524">
    <property type="term" value="F:ATP binding"/>
    <property type="evidence" value="ECO:0007669"/>
    <property type="project" value="InterPro"/>
</dbReference>
<dbReference type="Proteomes" id="UP000449710">
    <property type="component" value="Unassembled WGS sequence"/>
</dbReference>
<comment type="caution">
    <text evidence="3">The sequence shown here is derived from an EMBL/GenBank/DDBJ whole genome shotgun (WGS) entry which is preliminary data.</text>
</comment>
<dbReference type="Gene3D" id="3.30.450.90">
    <property type="match status" value="1"/>
</dbReference>
<evidence type="ECO:0000256" key="1">
    <source>
        <dbReference type="ARBA" id="ARBA00006611"/>
    </source>
</evidence>
<comment type="similarity">
    <text evidence="1">Belongs to the GSP E family.</text>
</comment>